<gene>
    <name evidence="2" type="ORF">DSTB1V02_LOCUS1098</name>
</gene>
<dbReference type="EMBL" id="LR899613">
    <property type="protein sequence ID" value="CAD7241096.1"/>
    <property type="molecule type" value="Genomic_DNA"/>
</dbReference>
<dbReference type="OrthoDB" id="8300595at2759"/>
<evidence type="ECO:0000313" key="2">
    <source>
        <dbReference type="EMBL" id="CAD7241096.1"/>
    </source>
</evidence>
<protein>
    <submittedName>
        <fullName evidence="2">Uncharacterized protein</fullName>
    </submittedName>
</protein>
<feature type="compositionally biased region" description="Basic and acidic residues" evidence="1">
    <location>
        <begin position="177"/>
        <end position="192"/>
    </location>
</feature>
<feature type="region of interest" description="Disordered" evidence="1">
    <location>
        <begin position="1"/>
        <end position="62"/>
    </location>
</feature>
<dbReference type="Proteomes" id="UP000677054">
    <property type="component" value="Unassembled WGS sequence"/>
</dbReference>
<feature type="region of interest" description="Disordered" evidence="1">
    <location>
        <begin position="136"/>
        <end position="192"/>
    </location>
</feature>
<accession>A0A7R8X5J0</accession>
<sequence>MRDGEWGYMEWTNLEGDGRNDEGRESKSSSLIPIDQTQEKPPLSLSLSLSPPQAPSVNIATRGRKKNMEVNITAILDALQTGYDKRIRPNYGGEEKEERTGAVDISQEMEESMGLRKEKAACVGYTLLPSFSSCKAAEKKEKMKGQEKENQQEMKEQEKKGGSAGMDITITRGAFASEERRAARSFRLEPEE</sequence>
<reference evidence="2" key="1">
    <citation type="submission" date="2020-11" db="EMBL/GenBank/DDBJ databases">
        <authorList>
            <person name="Tran Van P."/>
        </authorList>
    </citation>
    <scope>NUCLEOTIDE SEQUENCE</scope>
</reference>
<feature type="region of interest" description="Disordered" evidence="1">
    <location>
        <begin position="85"/>
        <end position="105"/>
    </location>
</feature>
<organism evidence="2">
    <name type="scientific">Darwinula stevensoni</name>
    <dbReference type="NCBI Taxonomy" id="69355"/>
    <lineage>
        <taxon>Eukaryota</taxon>
        <taxon>Metazoa</taxon>
        <taxon>Ecdysozoa</taxon>
        <taxon>Arthropoda</taxon>
        <taxon>Crustacea</taxon>
        <taxon>Oligostraca</taxon>
        <taxon>Ostracoda</taxon>
        <taxon>Podocopa</taxon>
        <taxon>Podocopida</taxon>
        <taxon>Darwinulocopina</taxon>
        <taxon>Darwinuloidea</taxon>
        <taxon>Darwinulidae</taxon>
        <taxon>Darwinula</taxon>
    </lineage>
</organism>
<evidence type="ECO:0000313" key="3">
    <source>
        <dbReference type="Proteomes" id="UP000677054"/>
    </source>
</evidence>
<proteinExistence type="predicted"/>
<feature type="compositionally biased region" description="Low complexity" evidence="1">
    <location>
        <begin position="41"/>
        <end position="51"/>
    </location>
</feature>
<feature type="compositionally biased region" description="Basic and acidic residues" evidence="1">
    <location>
        <begin position="85"/>
        <end position="101"/>
    </location>
</feature>
<feature type="compositionally biased region" description="Basic and acidic residues" evidence="1">
    <location>
        <begin position="136"/>
        <end position="161"/>
    </location>
</feature>
<name>A0A7R8X5J0_9CRUS</name>
<feature type="compositionally biased region" description="Basic and acidic residues" evidence="1">
    <location>
        <begin position="16"/>
        <end position="27"/>
    </location>
</feature>
<dbReference type="AlphaFoldDB" id="A0A7R8X5J0"/>
<keyword evidence="3" id="KW-1185">Reference proteome</keyword>
<evidence type="ECO:0000256" key="1">
    <source>
        <dbReference type="SAM" id="MobiDB-lite"/>
    </source>
</evidence>
<dbReference type="EMBL" id="CAJPEV010000096">
    <property type="protein sequence ID" value="CAG0880487.1"/>
    <property type="molecule type" value="Genomic_DNA"/>
</dbReference>